<reference evidence="8" key="1">
    <citation type="journal article" date="2020" name="mSystems">
        <title>Genome- and Community-Level Interaction Insights into Carbon Utilization and Element Cycling Functions of Hydrothermarchaeota in Hydrothermal Sediment.</title>
        <authorList>
            <person name="Zhou Z."/>
            <person name="Liu Y."/>
            <person name="Xu W."/>
            <person name="Pan J."/>
            <person name="Luo Z.H."/>
            <person name="Li M."/>
        </authorList>
    </citation>
    <scope>NUCLEOTIDE SEQUENCE [LARGE SCALE GENOMIC DNA]</scope>
    <source>
        <strain evidence="8">HyVt-443</strain>
    </source>
</reference>
<sequence>MNRDQGRRQMLRDIEEEVAFTRSMTGRDHLDPRVMAAMAEVPREAFVPPELRYAAFDNGPLPIGHGQTISQPYIVALMTDLLEPQPEHRVLEIGTGSGYQTAILSRLCSEVYSIEVVPALTEVARRLFDDLGYQNIHLRVGNGYQGWPEHAPYDGIIVTAAASHVPPALVEQLKPGGRLVIPVGEPYGHQELMQLEKAEDGEIRTRRVLGVAFVPMVDRDPTGGT</sequence>
<keyword evidence="3 7" id="KW-0963">Cytoplasm</keyword>
<dbReference type="PANTHER" id="PTHR11579">
    <property type="entry name" value="PROTEIN-L-ISOASPARTATE O-METHYLTRANSFERASE"/>
    <property type="match status" value="1"/>
</dbReference>
<evidence type="ECO:0000256" key="6">
    <source>
        <dbReference type="ARBA" id="ARBA00022691"/>
    </source>
</evidence>
<dbReference type="GO" id="GO:0030091">
    <property type="term" value="P:protein repair"/>
    <property type="evidence" value="ECO:0007669"/>
    <property type="project" value="UniProtKB-UniRule"/>
</dbReference>
<evidence type="ECO:0000313" key="9">
    <source>
        <dbReference type="Proteomes" id="UP000886251"/>
    </source>
</evidence>
<evidence type="ECO:0000256" key="5">
    <source>
        <dbReference type="ARBA" id="ARBA00022679"/>
    </source>
</evidence>
<dbReference type="CDD" id="cd02440">
    <property type="entry name" value="AdoMet_MTases"/>
    <property type="match status" value="1"/>
</dbReference>
<evidence type="ECO:0000256" key="7">
    <source>
        <dbReference type="HAMAP-Rule" id="MF_00090"/>
    </source>
</evidence>
<comment type="catalytic activity">
    <reaction evidence="7">
        <text>[protein]-L-isoaspartate + S-adenosyl-L-methionine = [protein]-L-isoaspartate alpha-methyl ester + S-adenosyl-L-homocysteine</text>
        <dbReference type="Rhea" id="RHEA:12705"/>
        <dbReference type="Rhea" id="RHEA-COMP:12143"/>
        <dbReference type="Rhea" id="RHEA-COMP:12144"/>
        <dbReference type="ChEBI" id="CHEBI:57856"/>
        <dbReference type="ChEBI" id="CHEBI:59789"/>
        <dbReference type="ChEBI" id="CHEBI:90596"/>
        <dbReference type="ChEBI" id="CHEBI:90598"/>
        <dbReference type="EC" id="2.1.1.77"/>
    </reaction>
</comment>
<dbReference type="Pfam" id="PF01135">
    <property type="entry name" value="PCMT"/>
    <property type="match status" value="1"/>
</dbReference>
<dbReference type="InterPro" id="IPR000682">
    <property type="entry name" value="PCMT"/>
</dbReference>
<dbReference type="FunFam" id="3.40.50.150:FF:000010">
    <property type="entry name" value="Protein-L-isoaspartate O-methyltransferase"/>
    <property type="match status" value="1"/>
</dbReference>
<organism evidence="8 9">
    <name type="scientific">Sedimenticola thiotaurini</name>
    <dbReference type="NCBI Taxonomy" id="1543721"/>
    <lineage>
        <taxon>Bacteria</taxon>
        <taxon>Pseudomonadati</taxon>
        <taxon>Pseudomonadota</taxon>
        <taxon>Gammaproteobacteria</taxon>
        <taxon>Chromatiales</taxon>
        <taxon>Sedimenticolaceae</taxon>
        <taxon>Sedimenticola</taxon>
    </lineage>
</organism>
<comment type="similarity">
    <text evidence="2 7">Belongs to the methyltransferase superfamily. L-isoaspartyl/D-aspartyl protein methyltransferase family.</text>
</comment>
<feature type="active site" evidence="7">
    <location>
        <position position="70"/>
    </location>
</feature>
<comment type="caution">
    <text evidence="8">The sequence shown here is derived from an EMBL/GenBank/DDBJ whole genome shotgun (WGS) entry which is preliminary data.</text>
</comment>
<evidence type="ECO:0000256" key="1">
    <source>
        <dbReference type="ARBA" id="ARBA00004496"/>
    </source>
</evidence>
<keyword evidence="5 7" id="KW-0808">Transferase</keyword>
<gene>
    <name evidence="7" type="primary">pcm</name>
    <name evidence="8" type="ORF">ENI96_09920</name>
</gene>
<comment type="subcellular location">
    <subcellularLocation>
        <location evidence="1 7">Cytoplasm</location>
    </subcellularLocation>
</comment>
<dbReference type="PANTHER" id="PTHR11579:SF0">
    <property type="entry name" value="PROTEIN-L-ISOASPARTATE(D-ASPARTATE) O-METHYLTRANSFERASE"/>
    <property type="match status" value="1"/>
</dbReference>
<protein>
    <recommendedName>
        <fullName evidence="7">Protein-L-isoaspartate O-methyltransferase</fullName>
        <ecNumber evidence="7">2.1.1.77</ecNumber>
    </recommendedName>
    <alternativeName>
        <fullName evidence="7">L-isoaspartyl protein carboxyl methyltransferase</fullName>
    </alternativeName>
    <alternativeName>
        <fullName evidence="7">Protein L-isoaspartyl methyltransferase</fullName>
    </alternativeName>
    <alternativeName>
        <fullName evidence="7">Protein-beta-aspartate methyltransferase</fullName>
        <shortName evidence="7">PIMT</shortName>
    </alternativeName>
</protein>
<dbReference type="EC" id="2.1.1.77" evidence="7"/>
<keyword evidence="4 7" id="KW-0489">Methyltransferase</keyword>
<dbReference type="GO" id="GO:0004719">
    <property type="term" value="F:protein-L-isoaspartate (D-aspartate) O-methyltransferase activity"/>
    <property type="evidence" value="ECO:0007669"/>
    <property type="project" value="UniProtKB-UniRule"/>
</dbReference>
<evidence type="ECO:0000256" key="2">
    <source>
        <dbReference type="ARBA" id="ARBA00005369"/>
    </source>
</evidence>
<evidence type="ECO:0000256" key="4">
    <source>
        <dbReference type="ARBA" id="ARBA00022603"/>
    </source>
</evidence>
<dbReference type="EMBL" id="DRKP01000113">
    <property type="protein sequence ID" value="HEB96731.1"/>
    <property type="molecule type" value="Genomic_DNA"/>
</dbReference>
<dbReference type="PROSITE" id="PS01279">
    <property type="entry name" value="PCMT"/>
    <property type="match status" value="1"/>
</dbReference>
<accession>A0A831RPD2</accession>
<evidence type="ECO:0000256" key="3">
    <source>
        <dbReference type="ARBA" id="ARBA00022490"/>
    </source>
</evidence>
<dbReference type="NCBIfam" id="TIGR00080">
    <property type="entry name" value="pimt"/>
    <property type="match status" value="1"/>
</dbReference>
<dbReference type="InterPro" id="IPR029063">
    <property type="entry name" value="SAM-dependent_MTases_sf"/>
</dbReference>
<dbReference type="HAMAP" id="MF_00090">
    <property type="entry name" value="PIMT"/>
    <property type="match status" value="1"/>
</dbReference>
<name>A0A831RPD2_9GAMM</name>
<dbReference type="NCBIfam" id="NF001453">
    <property type="entry name" value="PRK00312.1"/>
    <property type="match status" value="1"/>
</dbReference>
<dbReference type="Gene3D" id="3.40.50.150">
    <property type="entry name" value="Vaccinia Virus protein VP39"/>
    <property type="match status" value="1"/>
</dbReference>
<dbReference type="GO" id="GO:0032259">
    <property type="term" value="P:methylation"/>
    <property type="evidence" value="ECO:0007669"/>
    <property type="project" value="UniProtKB-KW"/>
</dbReference>
<dbReference type="SUPFAM" id="SSF53335">
    <property type="entry name" value="S-adenosyl-L-methionine-dependent methyltransferases"/>
    <property type="match status" value="1"/>
</dbReference>
<dbReference type="GO" id="GO:0005737">
    <property type="term" value="C:cytoplasm"/>
    <property type="evidence" value="ECO:0007669"/>
    <property type="project" value="UniProtKB-SubCell"/>
</dbReference>
<evidence type="ECO:0000313" key="8">
    <source>
        <dbReference type="EMBL" id="HEB96731.1"/>
    </source>
</evidence>
<comment type="function">
    <text evidence="7">Catalyzes the methyl esterification of L-isoaspartyl residues in peptides and proteins that result from spontaneous decomposition of normal L-aspartyl and L-asparaginyl residues. It plays a role in the repair and/or degradation of damaged proteins.</text>
</comment>
<dbReference type="Proteomes" id="UP000886251">
    <property type="component" value="Unassembled WGS sequence"/>
</dbReference>
<proteinExistence type="inferred from homology"/>
<dbReference type="AlphaFoldDB" id="A0A831RPD2"/>
<keyword evidence="6 7" id="KW-0949">S-adenosyl-L-methionine</keyword>